<dbReference type="OrthoDB" id="350741at2157"/>
<protein>
    <recommendedName>
        <fullName evidence="4">Calcineurin-like phosphoesterase domain-containing protein</fullName>
    </recommendedName>
</protein>
<dbReference type="EMBL" id="CP007055">
    <property type="protein sequence ID" value="AHG00963.1"/>
    <property type="molecule type" value="Genomic_DNA"/>
</dbReference>
<dbReference type="InterPro" id="IPR029052">
    <property type="entry name" value="Metallo-depent_PP-like"/>
</dbReference>
<evidence type="ECO:0008006" key="4">
    <source>
        <dbReference type="Google" id="ProtNLM"/>
    </source>
</evidence>
<dbReference type="HOGENOM" id="CLU_975218_0_0_2"/>
<organism evidence="2 3">
    <name type="scientific">Halostagnicola larsenii XH-48</name>
    <dbReference type="NCBI Taxonomy" id="797299"/>
    <lineage>
        <taxon>Archaea</taxon>
        <taxon>Methanobacteriati</taxon>
        <taxon>Methanobacteriota</taxon>
        <taxon>Stenosarchaea group</taxon>
        <taxon>Halobacteria</taxon>
        <taxon>Halobacteriales</taxon>
        <taxon>Natrialbaceae</taxon>
        <taxon>Halostagnicola</taxon>
    </lineage>
</organism>
<keyword evidence="3" id="KW-1185">Reference proteome</keyword>
<dbReference type="AlphaFoldDB" id="W0JV95"/>
<gene>
    <name evidence="1" type="ORF">HALLA_11780</name>
    <name evidence="2" type="ORF">HALLA_12080</name>
</gene>
<sequence>MVKIGLLADTHIADSRRTENGVSKSNDAVSRLNSENVDWNVHLGDIRPLGPTTSDINWGNWATDNKYYKSDFEVAQNQVLSNLNGDLRIIARGNHDRPLDIYREYFPRDEYPRYGSFEEDGVRHVWLDTHPYQGHHELHQVGAMVSPDQISFLHRLMDDDPDIPTFVYAHAPLAAFDYGDLSAEDWYTDYREYFYCSNAPHVQNVLERGNVVMVNNGHLFNDEGRGSTTVNGVEYVLSRHLVHNSDTNYTGDVRWLDIDTTNNEATCYYYDVGADSSGTITTATW</sequence>
<reference evidence="2 3" key="1">
    <citation type="submission" date="2014-01" db="EMBL/GenBank/DDBJ databases">
        <authorList>
            <consortium name="DOE Joint Genome Institute"/>
            <person name="Anderson I."/>
            <person name="Huntemann M."/>
            <person name="Han J."/>
            <person name="Chen A."/>
            <person name="Kyrpides N."/>
            <person name="Mavromatis K."/>
            <person name="Markowitz V."/>
            <person name="Palaniappan K."/>
            <person name="Ivanova N."/>
            <person name="Schaumberg A."/>
            <person name="Pati A."/>
            <person name="Liolios K."/>
            <person name="Nordberg H.P."/>
            <person name="Cantor M.N."/>
            <person name="Hua S.X."/>
            <person name="Woyke T."/>
        </authorList>
    </citation>
    <scope>NUCLEOTIDE SEQUENCE [LARGE SCALE GENOMIC DNA]</scope>
    <source>
        <strain evidence="2 3">XH-48</strain>
    </source>
</reference>
<dbReference type="SUPFAM" id="SSF56300">
    <property type="entry name" value="Metallo-dependent phosphatases"/>
    <property type="match status" value="1"/>
</dbReference>
<proteinExistence type="predicted"/>
<accession>W0JV95</accession>
<evidence type="ECO:0000313" key="1">
    <source>
        <dbReference type="EMBL" id="AHG00914.1"/>
    </source>
</evidence>
<evidence type="ECO:0000313" key="2">
    <source>
        <dbReference type="EMBL" id="AHG00963.1"/>
    </source>
</evidence>
<dbReference type="KEGG" id="hlr:HALLA_12080"/>
<dbReference type="STRING" id="797299.HALLA_11780"/>
<dbReference type="KEGG" id="hlr:HALLA_11780"/>
<dbReference type="RefSeq" id="WP_049952643.1">
    <property type="nucleotide sequence ID" value="NZ_CP007055.1"/>
</dbReference>
<dbReference type="Gene3D" id="3.60.21.10">
    <property type="match status" value="1"/>
</dbReference>
<dbReference type="EMBL" id="CP007055">
    <property type="protein sequence ID" value="AHG00914.1"/>
    <property type="molecule type" value="Genomic_DNA"/>
</dbReference>
<dbReference type="GeneID" id="25145182"/>
<dbReference type="Proteomes" id="UP000019024">
    <property type="component" value="Chromosome"/>
</dbReference>
<name>W0JV95_9EURY</name>
<evidence type="ECO:0000313" key="3">
    <source>
        <dbReference type="Proteomes" id="UP000019024"/>
    </source>
</evidence>